<evidence type="ECO:0000256" key="5">
    <source>
        <dbReference type="ARBA" id="ARBA00007417"/>
    </source>
</evidence>
<reference evidence="15" key="1">
    <citation type="journal article" date="2019" name="Int. J. Syst. Evol. Microbiol.">
        <title>The Global Catalogue of Microorganisms (GCM) 10K type strain sequencing project: providing services to taxonomists for standard genome sequencing and annotation.</title>
        <authorList>
            <consortium name="The Broad Institute Genomics Platform"/>
            <consortium name="The Broad Institute Genome Sequencing Center for Infectious Disease"/>
            <person name="Wu L."/>
            <person name="Ma J."/>
        </authorList>
    </citation>
    <scope>NUCLEOTIDE SEQUENCE [LARGE SCALE GENOMIC DNA]</scope>
    <source>
        <strain evidence="15">CECT 7956</strain>
    </source>
</reference>
<dbReference type="NCBIfam" id="TIGR00326">
    <property type="entry name" value="eubact_ribD"/>
    <property type="match status" value="1"/>
</dbReference>
<dbReference type="CDD" id="cd01284">
    <property type="entry name" value="Riboflavin_deaminase-reductase"/>
    <property type="match status" value="1"/>
</dbReference>
<dbReference type="EC" id="3.5.4.26" evidence="12"/>
<dbReference type="InterPro" id="IPR024072">
    <property type="entry name" value="DHFR-like_dom_sf"/>
</dbReference>
<dbReference type="SUPFAM" id="SSF53597">
    <property type="entry name" value="Dihydrofolate reductase-like"/>
    <property type="match status" value="1"/>
</dbReference>
<feature type="domain" description="CMP/dCMP-type deaminase" evidence="13">
    <location>
        <begin position="4"/>
        <end position="128"/>
    </location>
</feature>
<dbReference type="InterPro" id="IPR050765">
    <property type="entry name" value="Riboflavin_Biosynth_HTPR"/>
</dbReference>
<sequence>MMVTSPTLYMQRALDLAGLAIESVSPNPMVGCVIVHNGEIIGEGYHAQYGGPHAEVNAVSSVRDKSLLNESEVYVTLEPCSHFGKTPPCADLLIKHQVKKVIVCNLDPNPLVAGKGLQKLRDAGIDVQVGLLEQAGLELNKRFFKAMQAGLPFVIVKWAETADGFVANADYSPLAITTATSNLIVHKWRSEEDAILVGKHTVETDNPSLNVRNWPEGKNPVRVVLDRNNSLGGDFKVFDQTQKTLVYNLVKESEKENLQHIKINADTEFLLAVLRDLKAKGIHSVFVEGGPTLIKAFFDAKLVDEVRVFKNDKALKDGIAAPHVPAGFVLKENHQIINDNLRIYRK</sequence>
<gene>
    <name evidence="14" type="primary">ribD</name>
    <name evidence="14" type="ORF">ACFOOI_11180</name>
</gene>
<dbReference type="PROSITE" id="PS51747">
    <property type="entry name" value="CYT_DCMP_DEAMINASES_2"/>
    <property type="match status" value="1"/>
</dbReference>
<keyword evidence="15" id="KW-1185">Reference proteome</keyword>
<dbReference type="InterPro" id="IPR002125">
    <property type="entry name" value="CMP_dCMP_dom"/>
</dbReference>
<protein>
    <recommendedName>
        <fullName evidence="12">Riboflavin biosynthesis protein RibD</fullName>
    </recommendedName>
    <domain>
        <recommendedName>
            <fullName evidence="12">Diaminohydroxyphosphoribosylaminopyrimidine deaminase</fullName>
            <shortName evidence="12">DRAP deaminase</shortName>
            <ecNumber evidence="12">3.5.4.26</ecNumber>
        </recommendedName>
        <alternativeName>
            <fullName evidence="12">Riboflavin-specific deaminase</fullName>
        </alternativeName>
    </domain>
    <domain>
        <recommendedName>
            <fullName evidence="12">5-amino-6-(5-phosphoribosylamino)uracil reductase</fullName>
            <ecNumber evidence="12">1.1.1.193</ecNumber>
        </recommendedName>
        <alternativeName>
            <fullName evidence="12">HTP reductase</fullName>
        </alternativeName>
    </domain>
</protein>
<keyword evidence="11" id="KW-0511">Multifunctional enzyme</keyword>
<evidence type="ECO:0000256" key="1">
    <source>
        <dbReference type="ARBA" id="ARBA00002151"/>
    </source>
</evidence>
<dbReference type="GO" id="GO:0008835">
    <property type="term" value="F:diaminohydroxyphosphoribosylaminopyrimidine deaminase activity"/>
    <property type="evidence" value="ECO:0007669"/>
    <property type="project" value="UniProtKB-EC"/>
</dbReference>
<evidence type="ECO:0000256" key="10">
    <source>
        <dbReference type="ARBA" id="ARBA00023002"/>
    </source>
</evidence>
<dbReference type="Pfam" id="PF00383">
    <property type="entry name" value="dCMP_cyt_deam_1"/>
    <property type="match status" value="1"/>
</dbReference>
<evidence type="ECO:0000256" key="8">
    <source>
        <dbReference type="ARBA" id="ARBA00022833"/>
    </source>
</evidence>
<dbReference type="Gene3D" id="3.40.430.10">
    <property type="entry name" value="Dihydrofolate Reductase, subunit A"/>
    <property type="match status" value="1"/>
</dbReference>
<evidence type="ECO:0000256" key="3">
    <source>
        <dbReference type="ARBA" id="ARBA00004910"/>
    </source>
</evidence>
<keyword evidence="12 14" id="KW-0378">Hydrolase</keyword>
<evidence type="ECO:0000256" key="11">
    <source>
        <dbReference type="ARBA" id="ARBA00023268"/>
    </source>
</evidence>
<dbReference type="Proteomes" id="UP001595616">
    <property type="component" value="Unassembled WGS sequence"/>
</dbReference>
<comment type="pathway">
    <text evidence="3 12">Cofactor biosynthesis; riboflavin biosynthesis; 5-amino-6-(D-ribitylamino)uracil from GTP: step 3/4.</text>
</comment>
<accession>A0ABV7YXC5</accession>
<keyword evidence="7 12" id="KW-0479">Metal-binding</keyword>
<dbReference type="PANTHER" id="PTHR38011:SF7">
    <property type="entry name" value="2,5-DIAMINO-6-RIBOSYLAMINO-4(3H)-PYRIMIDINONE 5'-PHOSPHATE REDUCTASE"/>
    <property type="match status" value="1"/>
</dbReference>
<dbReference type="Gene3D" id="3.40.140.10">
    <property type="entry name" value="Cytidine Deaminase, domain 2"/>
    <property type="match status" value="1"/>
</dbReference>
<evidence type="ECO:0000256" key="9">
    <source>
        <dbReference type="ARBA" id="ARBA00022857"/>
    </source>
</evidence>
<evidence type="ECO:0000256" key="4">
    <source>
        <dbReference type="ARBA" id="ARBA00005259"/>
    </source>
</evidence>
<comment type="caution">
    <text evidence="14">The sequence shown here is derived from an EMBL/GenBank/DDBJ whole genome shotgun (WGS) entry which is preliminary data.</text>
</comment>
<dbReference type="InterPro" id="IPR016192">
    <property type="entry name" value="APOBEC/CMP_deaminase_Zn-bd"/>
</dbReference>
<keyword evidence="10 12" id="KW-0560">Oxidoreductase</keyword>
<comment type="similarity">
    <text evidence="5 12">In the C-terminal section; belongs to the HTP reductase family.</text>
</comment>
<evidence type="ECO:0000313" key="14">
    <source>
        <dbReference type="EMBL" id="MFC3811219.1"/>
    </source>
</evidence>
<dbReference type="Pfam" id="PF01872">
    <property type="entry name" value="RibD_C"/>
    <property type="match status" value="1"/>
</dbReference>
<evidence type="ECO:0000256" key="2">
    <source>
        <dbReference type="ARBA" id="ARBA00004882"/>
    </source>
</evidence>
<dbReference type="InterPro" id="IPR016193">
    <property type="entry name" value="Cytidine_deaminase-like"/>
</dbReference>
<dbReference type="RefSeq" id="WP_379838036.1">
    <property type="nucleotide sequence ID" value="NZ_JBHRYQ010000001.1"/>
</dbReference>
<keyword evidence="8 12" id="KW-0862">Zinc</keyword>
<dbReference type="InterPro" id="IPR004794">
    <property type="entry name" value="Eubact_RibD"/>
</dbReference>
<dbReference type="InterPro" id="IPR002734">
    <property type="entry name" value="RibDG_C"/>
</dbReference>
<dbReference type="PROSITE" id="PS00903">
    <property type="entry name" value="CYT_DCMP_DEAMINASES_1"/>
    <property type="match status" value="1"/>
</dbReference>
<organism evidence="14 15">
    <name type="scientific">Lacihabitans lacunae</name>
    <dbReference type="NCBI Taxonomy" id="1028214"/>
    <lineage>
        <taxon>Bacteria</taxon>
        <taxon>Pseudomonadati</taxon>
        <taxon>Bacteroidota</taxon>
        <taxon>Cytophagia</taxon>
        <taxon>Cytophagales</taxon>
        <taxon>Leadbetterellaceae</taxon>
        <taxon>Lacihabitans</taxon>
    </lineage>
</organism>
<comment type="catalytic activity">
    <reaction evidence="12">
        <text>5-amino-6-(5-phospho-D-ribitylamino)uracil + NADP(+) = 5-amino-6-(5-phospho-D-ribosylamino)uracil + NADPH + H(+)</text>
        <dbReference type="Rhea" id="RHEA:17845"/>
        <dbReference type="ChEBI" id="CHEBI:15378"/>
        <dbReference type="ChEBI" id="CHEBI:57783"/>
        <dbReference type="ChEBI" id="CHEBI:58349"/>
        <dbReference type="ChEBI" id="CHEBI:58421"/>
        <dbReference type="ChEBI" id="CHEBI:58453"/>
        <dbReference type="EC" id="1.1.1.193"/>
    </reaction>
</comment>
<comment type="pathway">
    <text evidence="2 12">Cofactor biosynthesis; riboflavin biosynthesis; 5-amino-6-(D-ribitylamino)uracil from GTP: step 2/4.</text>
</comment>
<dbReference type="EMBL" id="JBHRYQ010000001">
    <property type="protein sequence ID" value="MFC3811219.1"/>
    <property type="molecule type" value="Genomic_DNA"/>
</dbReference>
<comment type="catalytic activity">
    <reaction evidence="12">
        <text>2,5-diamino-6-hydroxy-4-(5-phosphoribosylamino)-pyrimidine + H2O + H(+) = 5-amino-6-(5-phospho-D-ribosylamino)uracil + NH4(+)</text>
        <dbReference type="Rhea" id="RHEA:21868"/>
        <dbReference type="ChEBI" id="CHEBI:15377"/>
        <dbReference type="ChEBI" id="CHEBI:15378"/>
        <dbReference type="ChEBI" id="CHEBI:28938"/>
        <dbReference type="ChEBI" id="CHEBI:58453"/>
        <dbReference type="ChEBI" id="CHEBI:58614"/>
        <dbReference type="EC" id="3.5.4.26"/>
    </reaction>
</comment>
<evidence type="ECO:0000313" key="15">
    <source>
        <dbReference type="Proteomes" id="UP001595616"/>
    </source>
</evidence>
<dbReference type="SUPFAM" id="SSF53927">
    <property type="entry name" value="Cytidine deaminase-like"/>
    <property type="match status" value="1"/>
</dbReference>
<proteinExistence type="inferred from homology"/>
<comment type="cofactor">
    <cofactor evidence="12">
        <name>Zn(2+)</name>
        <dbReference type="ChEBI" id="CHEBI:29105"/>
    </cofactor>
    <text evidence="12">Binds 1 zinc ion.</text>
</comment>
<dbReference type="EC" id="1.1.1.193" evidence="12"/>
<keyword evidence="6 12" id="KW-0686">Riboflavin biosynthesis</keyword>
<evidence type="ECO:0000256" key="6">
    <source>
        <dbReference type="ARBA" id="ARBA00022619"/>
    </source>
</evidence>
<dbReference type="PANTHER" id="PTHR38011">
    <property type="entry name" value="DIHYDROFOLATE REDUCTASE FAMILY PROTEIN (AFU_ORTHOLOGUE AFUA_8G06820)"/>
    <property type="match status" value="1"/>
</dbReference>
<comment type="function">
    <text evidence="1 12">Converts 2,5-diamino-6-(ribosylamino)-4(3h)-pyrimidinone 5'-phosphate into 5-amino-6-(ribosylamino)-2,4(1h,3h)-pyrimidinedione 5'-phosphate.</text>
</comment>
<keyword evidence="9 12" id="KW-0521">NADP</keyword>
<evidence type="ECO:0000259" key="13">
    <source>
        <dbReference type="PROSITE" id="PS51747"/>
    </source>
</evidence>
<dbReference type="PIRSF" id="PIRSF006769">
    <property type="entry name" value="RibD"/>
    <property type="match status" value="1"/>
</dbReference>
<comment type="similarity">
    <text evidence="4 12">In the N-terminal section; belongs to the cytidine and deoxycytidylate deaminase family.</text>
</comment>
<evidence type="ECO:0000256" key="7">
    <source>
        <dbReference type="ARBA" id="ARBA00022723"/>
    </source>
</evidence>
<evidence type="ECO:0000256" key="12">
    <source>
        <dbReference type="PIRNR" id="PIRNR006769"/>
    </source>
</evidence>
<dbReference type="GO" id="GO:0008703">
    <property type="term" value="F:5-amino-6-(5-phosphoribosylamino)uracil reductase activity"/>
    <property type="evidence" value="ECO:0007669"/>
    <property type="project" value="UniProtKB-EC"/>
</dbReference>
<name>A0ABV7YXC5_9BACT</name>